<dbReference type="Pfam" id="PF05732">
    <property type="entry name" value="RepL"/>
    <property type="match status" value="1"/>
</dbReference>
<gene>
    <name evidence="3" type="primary">citT</name>
    <name evidence="3" type="ORF">NCTC12221_00857</name>
</gene>
<organism evidence="3 4">
    <name type="scientific">Helicobacter cinaedi</name>
    <dbReference type="NCBI Taxonomy" id="213"/>
    <lineage>
        <taxon>Bacteria</taxon>
        <taxon>Pseudomonadati</taxon>
        <taxon>Campylobacterota</taxon>
        <taxon>Epsilonproteobacteria</taxon>
        <taxon>Campylobacterales</taxon>
        <taxon>Helicobacteraceae</taxon>
        <taxon>Helicobacter</taxon>
    </lineage>
</organism>
<dbReference type="InterPro" id="IPR011006">
    <property type="entry name" value="CheY-like_superfamily"/>
</dbReference>
<dbReference type="InterPro" id="IPR052048">
    <property type="entry name" value="ST_Response_Regulator"/>
</dbReference>
<evidence type="ECO:0000256" key="1">
    <source>
        <dbReference type="PROSITE-ProRule" id="PRU00169"/>
    </source>
</evidence>
<dbReference type="InterPro" id="IPR001789">
    <property type="entry name" value="Sig_transdc_resp-reg_receiver"/>
</dbReference>
<protein>
    <submittedName>
        <fullName evidence="3">Two-component system response regulator</fullName>
    </submittedName>
</protein>
<dbReference type="InterPro" id="IPR008813">
    <property type="entry name" value="Plasmid_replication_RepL"/>
</dbReference>
<evidence type="ECO:0000313" key="4">
    <source>
        <dbReference type="Proteomes" id="UP000255335"/>
    </source>
</evidence>
<dbReference type="RefSeq" id="WP_104742652.1">
    <property type="nucleotide sequence ID" value="NZ_AP025204.1"/>
</dbReference>
<accession>A0A377JP79</accession>
<dbReference type="GO" id="GO:0006276">
    <property type="term" value="P:plasmid maintenance"/>
    <property type="evidence" value="ECO:0007669"/>
    <property type="project" value="InterPro"/>
</dbReference>
<dbReference type="GO" id="GO:0006260">
    <property type="term" value="P:DNA replication"/>
    <property type="evidence" value="ECO:0007669"/>
    <property type="project" value="InterPro"/>
</dbReference>
<dbReference type="EMBL" id="UGHZ01000001">
    <property type="protein sequence ID" value="STP09414.1"/>
    <property type="molecule type" value="Genomic_DNA"/>
</dbReference>
<dbReference type="SMART" id="SM00448">
    <property type="entry name" value="REC"/>
    <property type="match status" value="1"/>
</dbReference>
<dbReference type="PANTHER" id="PTHR43228:SF1">
    <property type="entry name" value="TWO-COMPONENT RESPONSE REGULATOR ARR22"/>
    <property type="match status" value="1"/>
</dbReference>
<reference evidence="3 4" key="1">
    <citation type="submission" date="2018-06" db="EMBL/GenBank/DDBJ databases">
        <authorList>
            <consortium name="Pathogen Informatics"/>
            <person name="Doyle S."/>
        </authorList>
    </citation>
    <scope>NUCLEOTIDE SEQUENCE [LARGE SCALE GENOMIC DNA]</scope>
    <source>
        <strain evidence="3 4">NCTC12221</strain>
    </source>
</reference>
<sequence length="229" mass="25529">MNLNALSKLTILYAEDDNDTANLTSLVLEDYVGRLLVAKNGQEALNLFKLHKVDLVITDILMPKMNGIELIDAIRTSSTHPDVPVVITTAHTETKYLLDAIRLRVDGYILKPINVEELLHALDKAILPFLQADEIASKNLLINAISTFVGGKKIAIIQFLLSHCDEDNIFYGSYEDIIAHLNVSKPTIVKTFKQLIDTGILIKIKNKVYKIHPDLDQNAKNNALKDSNS</sequence>
<dbReference type="SUPFAM" id="SSF52172">
    <property type="entry name" value="CheY-like"/>
    <property type="match status" value="1"/>
</dbReference>
<proteinExistence type="predicted"/>
<dbReference type="PANTHER" id="PTHR43228">
    <property type="entry name" value="TWO-COMPONENT RESPONSE REGULATOR"/>
    <property type="match status" value="1"/>
</dbReference>
<evidence type="ECO:0000313" key="3">
    <source>
        <dbReference type="EMBL" id="STP09414.1"/>
    </source>
</evidence>
<dbReference type="PROSITE" id="PS50110">
    <property type="entry name" value="RESPONSE_REGULATORY"/>
    <property type="match status" value="1"/>
</dbReference>
<keyword evidence="1" id="KW-0597">Phosphoprotein</keyword>
<dbReference type="CDD" id="cd17536">
    <property type="entry name" value="REC_YesN-like"/>
    <property type="match status" value="1"/>
</dbReference>
<dbReference type="Pfam" id="PF00072">
    <property type="entry name" value="Response_reg"/>
    <property type="match status" value="1"/>
</dbReference>
<dbReference type="AlphaFoldDB" id="A0A377JP79"/>
<feature type="domain" description="Response regulatory" evidence="2">
    <location>
        <begin position="10"/>
        <end position="126"/>
    </location>
</feature>
<dbReference type="Proteomes" id="UP000255335">
    <property type="component" value="Unassembled WGS sequence"/>
</dbReference>
<feature type="modified residue" description="4-aspartylphosphate" evidence="1">
    <location>
        <position position="59"/>
    </location>
</feature>
<evidence type="ECO:0000259" key="2">
    <source>
        <dbReference type="PROSITE" id="PS50110"/>
    </source>
</evidence>
<dbReference type="GO" id="GO:0000160">
    <property type="term" value="P:phosphorelay signal transduction system"/>
    <property type="evidence" value="ECO:0007669"/>
    <property type="project" value="InterPro"/>
</dbReference>
<name>A0A377JP79_9HELI</name>
<dbReference type="Gene3D" id="3.40.50.2300">
    <property type="match status" value="1"/>
</dbReference>